<dbReference type="Proteomes" id="UP000235672">
    <property type="component" value="Unassembled WGS sequence"/>
</dbReference>
<name>A0A2J6Q5Q9_9HELO</name>
<reference evidence="1 2" key="1">
    <citation type="submission" date="2016-05" db="EMBL/GenBank/DDBJ databases">
        <title>A degradative enzymes factory behind the ericoid mycorrhizal symbiosis.</title>
        <authorList>
            <consortium name="DOE Joint Genome Institute"/>
            <person name="Martino E."/>
            <person name="Morin E."/>
            <person name="Grelet G."/>
            <person name="Kuo A."/>
            <person name="Kohler A."/>
            <person name="Daghino S."/>
            <person name="Barry K."/>
            <person name="Choi C."/>
            <person name="Cichocki N."/>
            <person name="Clum A."/>
            <person name="Copeland A."/>
            <person name="Hainaut M."/>
            <person name="Haridas S."/>
            <person name="Labutti K."/>
            <person name="Lindquist E."/>
            <person name="Lipzen A."/>
            <person name="Khouja H.-R."/>
            <person name="Murat C."/>
            <person name="Ohm R."/>
            <person name="Olson A."/>
            <person name="Spatafora J."/>
            <person name="Veneault-Fourrey C."/>
            <person name="Henrissat B."/>
            <person name="Grigoriev I."/>
            <person name="Martin F."/>
            <person name="Perotto S."/>
        </authorList>
    </citation>
    <scope>NUCLEOTIDE SEQUENCE [LARGE SCALE GENOMIC DNA]</scope>
    <source>
        <strain evidence="1 2">UAMH 7357</strain>
    </source>
</reference>
<dbReference type="EMBL" id="KZ613480">
    <property type="protein sequence ID" value="PMD21615.1"/>
    <property type="molecule type" value="Genomic_DNA"/>
</dbReference>
<dbReference type="AlphaFoldDB" id="A0A2J6Q5Q9"/>
<sequence length="144" mass="16128">MTAPCAPSRPATPLGHKHMAFSIVAPFPHATAIAVQDKGSRLYIYSTYLGISNCRRHSLAGWTRATEILHYAPNDSLPCPFPSIFFARVIWLRQGDSQTLPFPGCGEESFCAVSPVFIHTNAKFYQYYGTWSWPERRIPSAVLH</sequence>
<organism evidence="1 2">
    <name type="scientific">Hyaloscypha hepaticicola</name>
    <dbReference type="NCBI Taxonomy" id="2082293"/>
    <lineage>
        <taxon>Eukaryota</taxon>
        <taxon>Fungi</taxon>
        <taxon>Dikarya</taxon>
        <taxon>Ascomycota</taxon>
        <taxon>Pezizomycotina</taxon>
        <taxon>Leotiomycetes</taxon>
        <taxon>Helotiales</taxon>
        <taxon>Hyaloscyphaceae</taxon>
        <taxon>Hyaloscypha</taxon>
    </lineage>
</organism>
<accession>A0A2J6Q5Q9</accession>
<protein>
    <submittedName>
        <fullName evidence="1">Uncharacterized protein</fullName>
    </submittedName>
</protein>
<evidence type="ECO:0000313" key="1">
    <source>
        <dbReference type="EMBL" id="PMD21615.1"/>
    </source>
</evidence>
<gene>
    <name evidence="1" type="ORF">NA56DRAFT_117907</name>
</gene>
<keyword evidence="2" id="KW-1185">Reference proteome</keyword>
<proteinExistence type="predicted"/>
<evidence type="ECO:0000313" key="2">
    <source>
        <dbReference type="Proteomes" id="UP000235672"/>
    </source>
</evidence>